<feature type="coiled-coil region" evidence="1">
    <location>
        <begin position="243"/>
        <end position="292"/>
    </location>
</feature>
<dbReference type="InterPro" id="IPR009003">
    <property type="entry name" value="Peptidase_S1_PA"/>
</dbReference>
<dbReference type="Proteomes" id="UP000027195">
    <property type="component" value="Unassembled WGS sequence"/>
</dbReference>
<evidence type="ECO:0000313" key="3">
    <source>
        <dbReference type="Proteomes" id="UP000027195"/>
    </source>
</evidence>
<organism evidence="2 3">
    <name type="scientific">Botryobasidium botryosum (strain FD-172 SS1)</name>
    <dbReference type="NCBI Taxonomy" id="930990"/>
    <lineage>
        <taxon>Eukaryota</taxon>
        <taxon>Fungi</taxon>
        <taxon>Dikarya</taxon>
        <taxon>Basidiomycota</taxon>
        <taxon>Agaricomycotina</taxon>
        <taxon>Agaricomycetes</taxon>
        <taxon>Cantharellales</taxon>
        <taxon>Botryobasidiaceae</taxon>
        <taxon>Botryobasidium</taxon>
    </lineage>
</organism>
<reference evidence="3" key="1">
    <citation type="journal article" date="2014" name="Proc. Natl. Acad. Sci. U.S.A.">
        <title>Extensive sampling of basidiomycete genomes demonstrates inadequacy of the white-rot/brown-rot paradigm for wood decay fungi.</title>
        <authorList>
            <person name="Riley R."/>
            <person name="Salamov A.A."/>
            <person name="Brown D.W."/>
            <person name="Nagy L.G."/>
            <person name="Floudas D."/>
            <person name="Held B.W."/>
            <person name="Levasseur A."/>
            <person name="Lombard V."/>
            <person name="Morin E."/>
            <person name="Otillar R."/>
            <person name="Lindquist E.A."/>
            <person name="Sun H."/>
            <person name="LaButti K.M."/>
            <person name="Schmutz J."/>
            <person name="Jabbour D."/>
            <person name="Luo H."/>
            <person name="Baker S.E."/>
            <person name="Pisabarro A.G."/>
            <person name="Walton J.D."/>
            <person name="Blanchette R.A."/>
            <person name="Henrissat B."/>
            <person name="Martin F."/>
            <person name="Cullen D."/>
            <person name="Hibbett D.S."/>
            <person name="Grigoriev I.V."/>
        </authorList>
    </citation>
    <scope>NUCLEOTIDE SEQUENCE [LARGE SCALE GENOMIC DNA]</scope>
    <source>
        <strain evidence="3">FD-172 SS1</strain>
    </source>
</reference>
<keyword evidence="1" id="KW-0175">Coiled coil</keyword>
<accession>A0A067MRL6</accession>
<dbReference type="EMBL" id="KL198021">
    <property type="protein sequence ID" value="KDQ18368.1"/>
    <property type="molecule type" value="Genomic_DNA"/>
</dbReference>
<dbReference type="InParanoid" id="A0A067MRL6"/>
<dbReference type="HOGENOM" id="CLU_024804_0_0_1"/>
<name>A0A067MRL6_BOTB1</name>
<protein>
    <recommendedName>
        <fullName evidence="4">Peptidase S1 domain-containing protein</fullName>
    </recommendedName>
</protein>
<keyword evidence="3" id="KW-1185">Reference proteome</keyword>
<dbReference type="OrthoDB" id="5424209at2759"/>
<evidence type="ECO:0008006" key="4">
    <source>
        <dbReference type="Google" id="ProtNLM"/>
    </source>
</evidence>
<dbReference type="STRING" id="930990.A0A067MRL6"/>
<gene>
    <name evidence="2" type="ORF">BOTBODRAFT_28784</name>
</gene>
<proteinExistence type="predicted"/>
<sequence>MDPSAPFLPSDLEAANFYYGLESKPILVARSDRDAWVPFQGSYTYVEAKVLTPLGPHPLSLVWDETISVAMESYLQEQDVQYTSMTPLRIGIDGQASPLAVIFMGVRHGSLTREKGYEVAIHCHGILVQNNITDIHVQIRESEASLSGASLFKPAITANIAYNLRQPFSTSLGIPICNAATTHFEGTGGFYLTHSGKLFMVTARHVVFDPNTTKNERYEYKDGTGARRINVMFLGKAAFDARVQDIKSKIDGQRANIEFLEKRSTLADGLEEDEAAAERRAVQREMSEAEEAIGVFEKLQKDVMRDWADETKRIIGHVVFSPRLGFSVGEGRYTEDWAVIEIHPDVITKRNFVGNAIDLGHVAAANFKELMYPSPANPHSFDYPGDRLHRCRGILSDKDMLNPDPRTKDQDNEPTIMAIQNGNVSGLQIGRVNDIRSVVRRYFENQPGVSSREVAVLPRTSKSGPFSKPGDSGAVVVAGDGRICGLLTGGDGITETSDITYLTPIDFIIARMKHFGITGNFFPSADDIA</sequence>
<dbReference type="SUPFAM" id="SSF50494">
    <property type="entry name" value="Trypsin-like serine proteases"/>
    <property type="match status" value="1"/>
</dbReference>
<evidence type="ECO:0000313" key="2">
    <source>
        <dbReference type="EMBL" id="KDQ18368.1"/>
    </source>
</evidence>
<evidence type="ECO:0000256" key="1">
    <source>
        <dbReference type="SAM" id="Coils"/>
    </source>
</evidence>
<dbReference type="AlphaFoldDB" id="A0A067MRL6"/>